<gene>
    <name evidence="6" type="ORF">TAV2_LOCUS21366</name>
</gene>
<dbReference type="Pfam" id="PF00194">
    <property type="entry name" value="Carb_anhydrase"/>
    <property type="match status" value="1"/>
</dbReference>
<dbReference type="InterPro" id="IPR041891">
    <property type="entry name" value="Alpha_CA_prokaryot-like"/>
</dbReference>
<comment type="catalytic activity">
    <reaction evidence="4">
        <text>hydrogencarbonate + H(+) = CO2 + H2O</text>
        <dbReference type="Rhea" id="RHEA:10748"/>
        <dbReference type="ChEBI" id="CHEBI:15377"/>
        <dbReference type="ChEBI" id="CHEBI:15378"/>
        <dbReference type="ChEBI" id="CHEBI:16526"/>
        <dbReference type="ChEBI" id="CHEBI:17544"/>
        <dbReference type="EC" id="4.2.1.1"/>
    </reaction>
</comment>
<dbReference type="SMART" id="SM01057">
    <property type="entry name" value="Carb_anhydrase"/>
    <property type="match status" value="1"/>
</dbReference>
<dbReference type="InterPro" id="IPR001148">
    <property type="entry name" value="CA_dom"/>
</dbReference>
<dbReference type="InterPro" id="IPR036398">
    <property type="entry name" value="CA_dom_sf"/>
</dbReference>
<dbReference type="CDD" id="cd03124">
    <property type="entry name" value="alpha_CA_prokaryotic_like"/>
    <property type="match status" value="1"/>
</dbReference>
<name>A0AAU9SNZ1_THLAR</name>
<dbReference type="PANTHER" id="PTHR18952">
    <property type="entry name" value="CARBONIC ANHYDRASE"/>
    <property type="match status" value="1"/>
</dbReference>
<comment type="similarity">
    <text evidence="3">Belongs to the alpha-class carbonic anhydrase family.</text>
</comment>
<evidence type="ECO:0000256" key="2">
    <source>
        <dbReference type="ARBA" id="ARBA00004470"/>
    </source>
</evidence>
<accession>A0AAU9SNZ1</accession>
<dbReference type="SUPFAM" id="SSF51069">
    <property type="entry name" value="Carbonic anhydrase"/>
    <property type="match status" value="1"/>
</dbReference>
<dbReference type="PANTHER" id="PTHR18952:SF217">
    <property type="entry name" value="ALPHA CARBONIC ANHYDRASE 5-RELATED"/>
    <property type="match status" value="1"/>
</dbReference>
<dbReference type="Proteomes" id="UP000836841">
    <property type="component" value="Chromosome 6"/>
</dbReference>
<evidence type="ECO:0000256" key="3">
    <source>
        <dbReference type="ARBA" id="ARBA00006365"/>
    </source>
</evidence>
<organism evidence="6 7">
    <name type="scientific">Thlaspi arvense</name>
    <name type="common">Field penny-cress</name>
    <dbReference type="NCBI Taxonomy" id="13288"/>
    <lineage>
        <taxon>Eukaryota</taxon>
        <taxon>Viridiplantae</taxon>
        <taxon>Streptophyta</taxon>
        <taxon>Embryophyta</taxon>
        <taxon>Tracheophyta</taxon>
        <taxon>Spermatophyta</taxon>
        <taxon>Magnoliopsida</taxon>
        <taxon>eudicotyledons</taxon>
        <taxon>Gunneridae</taxon>
        <taxon>Pentapetalae</taxon>
        <taxon>rosids</taxon>
        <taxon>malvids</taxon>
        <taxon>Brassicales</taxon>
        <taxon>Brassicaceae</taxon>
        <taxon>Thlaspideae</taxon>
        <taxon>Thlaspi</taxon>
    </lineage>
</organism>
<proteinExistence type="inferred from homology"/>
<comment type="function">
    <text evidence="1">Reversible hydration of carbon dioxide.</text>
</comment>
<keyword evidence="7" id="KW-1185">Reference proteome</keyword>
<evidence type="ECO:0000256" key="1">
    <source>
        <dbReference type="ARBA" id="ARBA00002904"/>
    </source>
</evidence>
<dbReference type="PROSITE" id="PS51144">
    <property type="entry name" value="ALPHA_CA_2"/>
    <property type="match status" value="1"/>
</dbReference>
<dbReference type="GO" id="GO:0009570">
    <property type="term" value="C:chloroplast stroma"/>
    <property type="evidence" value="ECO:0007669"/>
    <property type="project" value="UniProtKB-SubCell"/>
</dbReference>
<protein>
    <recommendedName>
        <fullName evidence="5">Alpha-carbonic anhydrase domain-containing protein</fullName>
    </recommendedName>
</protein>
<sequence length="194" mass="21844">MQSPIDIKDKNVTVTTKLGSLRSQYLPSNTTIKNRGHDIMLKFKGGNGGIGITLHWHSPSEHTINGKRFALEEHLVHESKNGSYAVVAFLFKYGAPHAFLLSLHQFIHFGPKDDIGKTLLKKITDTHNAEEYVGMINPKKLSFESKRYYRYSGSLTAPPCSENVLWSVSKQIRTVASEQVKLLRVAVHDFTIHT</sequence>
<evidence type="ECO:0000313" key="6">
    <source>
        <dbReference type="EMBL" id="CAH2069759.1"/>
    </source>
</evidence>
<dbReference type="GO" id="GO:0008270">
    <property type="term" value="F:zinc ion binding"/>
    <property type="evidence" value="ECO:0007669"/>
    <property type="project" value="InterPro"/>
</dbReference>
<dbReference type="InterPro" id="IPR023561">
    <property type="entry name" value="Carbonic_anhydrase_a-class"/>
</dbReference>
<reference evidence="6 7" key="1">
    <citation type="submission" date="2022-03" db="EMBL/GenBank/DDBJ databases">
        <authorList>
            <person name="Nunn A."/>
            <person name="Chopra R."/>
            <person name="Nunn A."/>
            <person name="Contreras Garrido A."/>
        </authorList>
    </citation>
    <scope>NUCLEOTIDE SEQUENCE [LARGE SCALE GENOMIC DNA]</scope>
</reference>
<dbReference type="GO" id="GO:0006730">
    <property type="term" value="P:one-carbon metabolic process"/>
    <property type="evidence" value="ECO:0007669"/>
    <property type="project" value="TreeGrafter"/>
</dbReference>
<dbReference type="EMBL" id="OU466862">
    <property type="protein sequence ID" value="CAH2069759.1"/>
    <property type="molecule type" value="Genomic_DNA"/>
</dbReference>
<evidence type="ECO:0000259" key="5">
    <source>
        <dbReference type="PROSITE" id="PS51144"/>
    </source>
</evidence>
<evidence type="ECO:0000313" key="7">
    <source>
        <dbReference type="Proteomes" id="UP000836841"/>
    </source>
</evidence>
<dbReference type="AlphaFoldDB" id="A0AAU9SNZ1"/>
<comment type="subcellular location">
    <subcellularLocation>
        <location evidence="2">Plastid</location>
        <location evidence="2">Chloroplast stroma</location>
    </subcellularLocation>
</comment>
<feature type="non-terminal residue" evidence="6">
    <location>
        <position position="1"/>
    </location>
</feature>
<feature type="domain" description="Alpha-carbonic anhydrase" evidence="5">
    <location>
        <begin position="1"/>
        <end position="194"/>
    </location>
</feature>
<evidence type="ECO:0000256" key="4">
    <source>
        <dbReference type="ARBA" id="ARBA00048348"/>
    </source>
</evidence>
<dbReference type="GO" id="GO:0004089">
    <property type="term" value="F:carbonate dehydratase activity"/>
    <property type="evidence" value="ECO:0007669"/>
    <property type="project" value="UniProtKB-EC"/>
</dbReference>
<dbReference type="Gene3D" id="3.10.200.10">
    <property type="entry name" value="Alpha carbonic anhydrase"/>
    <property type="match status" value="1"/>
</dbReference>